<gene>
    <name evidence="1" type="ORF">SGL43_06615</name>
</gene>
<reference evidence="1" key="1">
    <citation type="submission" date="2022-03" db="EMBL/GenBank/DDBJ databases">
        <authorList>
            <person name="Leyn A S."/>
        </authorList>
    </citation>
    <scope>NUCLEOTIDE SEQUENCE</scope>
    <source>
        <strain evidence="1">Streptomyces globisporus 4-3</strain>
    </source>
</reference>
<protein>
    <recommendedName>
        <fullName evidence="3">SUKH-3 domain containing protein</fullName>
    </recommendedName>
</protein>
<name>A0ABN8V9T7_STRGL</name>
<dbReference type="RefSeq" id="WP_318575526.1">
    <property type="nucleotide sequence ID" value="NZ_CAKXYP010000025.1"/>
</dbReference>
<sequence length="74" mass="8067">MTTSPELAEAAAWLVRSGYPHDWSGREAPPAALREAIVDAVHADPDRTLHGGELTRDEVAYWIGQEIPTTEGAR</sequence>
<organism evidence="1 2">
    <name type="scientific">Streptomyces globisporus</name>
    <dbReference type="NCBI Taxonomy" id="1908"/>
    <lineage>
        <taxon>Bacteria</taxon>
        <taxon>Bacillati</taxon>
        <taxon>Actinomycetota</taxon>
        <taxon>Actinomycetes</taxon>
        <taxon>Kitasatosporales</taxon>
        <taxon>Streptomycetaceae</taxon>
        <taxon>Streptomyces</taxon>
    </lineage>
</organism>
<comment type="caution">
    <text evidence="1">The sequence shown here is derived from an EMBL/GenBank/DDBJ whole genome shotgun (WGS) entry which is preliminary data.</text>
</comment>
<accession>A0ABN8V9T7</accession>
<evidence type="ECO:0000313" key="1">
    <source>
        <dbReference type="EMBL" id="CAH9419560.1"/>
    </source>
</evidence>
<evidence type="ECO:0008006" key="3">
    <source>
        <dbReference type="Google" id="ProtNLM"/>
    </source>
</evidence>
<keyword evidence="2" id="KW-1185">Reference proteome</keyword>
<dbReference type="Proteomes" id="UP001154015">
    <property type="component" value="Unassembled WGS sequence"/>
</dbReference>
<dbReference type="EMBL" id="CAKXYP010000025">
    <property type="protein sequence ID" value="CAH9419560.1"/>
    <property type="molecule type" value="Genomic_DNA"/>
</dbReference>
<proteinExistence type="predicted"/>
<evidence type="ECO:0000313" key="2">
    <source>
        <dbReference type="Proteomes" id="UP001154015"/>
    </source>
</evidence>